<accession>A0A9W6NX83</accession>
<evidence type="ECO:0000256" key="1">
    <source>
        <dbReference type="SAM" id="Phobius"/>
    </source>
</evidence>
<keyword evidence="1" id="KW-0472">Membrane</keyword>
<organism evidence="2 3">
    <name type="scientific">Pseudonocardia halophobica</name>
    <dbReference type="NCBI Taxonomy" id="29401"/>
    <lineage>
        <taxon>Bacteria</taxon>
        <taxon>Bacillati</taxon>
        <taxon>Actinomycetota</taxon>
        <taxon>Actinomycetes</taxon>
        <taxon>Pseudonocardiales</taxon>
        <taxon>Pseudonocardiaceae</taxon>
        <taxon>Pseudonocardia</taxon>
    </lineage>
</organism>
<dbReference type="RefSeq" id="WP_231498288.1">
    <property type="nucleotide sequence ID" value="NZ_BAAAUZ010000029.1"/>
</dbReference>
<dbReference type="AlphaFoldDB" id="A0A9W6NX83"/>
<feature type="transmembrane region" description="Helical" evidence="1">
    <location>
        <begin position="27"/>
        <end position="47"/>
    </location>
</feature>
<feature type="transmembrane region" description="Helical" evidence="1">
    <location>
        <begin position="59"/>
        <end position="80"/>
    </location>
</feature>
<name>A0A9W6NX83_9PSEU</name>
<evidence type="ECO:0000313" key="3">
    <source>
        <dbReference type="Proteomes" id="UP001143463"/>
    </source>
</evidence>
<keyword evidence="3" id="KW-1185">Reference proteome</keyword>
<dbReference type="EMBL" id="BSFQ01000014">
    <property type="protein sequence ID" value="GLL12463.1"/>
    <property type="molecule type" value="Genomic_DNA"/>
</dbReference>
<comment type="caution">
    <text evidence="2">The sequence shown here is derived from an EMBL/GenBank/DDBJ whole genome shotgun (WGS) entry which is preliminary data.</text>
</comment>
<keyword evidence="1" id="KW-0812">Transmembrane</keyword>
<proteinExistence type="predicted"/>
<gene>
    <name evidence="2" type="ORF">GCM10017577_36040</name>
</gene>
<protein>
    <submittedName>
        <fullName evidence="2">Uncharacterized protein</fullName>
    </submittedName>
</protein>
<evidence type="ECO:0000313" key="2">
    <source>
        <dbReference type="EMBL" id="GLL12463.1"/>
    </source>
</evidence>
<reference evidence="2" key="1">
    <citation type="journal article" date="2014" name="Int. J. Syst. Evol. Microbiol.">
        <title>Complete genome sequence of Corynebacterium casei LMG S-19264T (=DSM 44701T), isolated from a smear-ripened cheese.</title>
        <authorList>
            <consortium name="US DOE Joint Genome Institute (JGI-PGF)"/>
            <person name="Walter F."/>
            <person name="Albersmeier A."/>
            <person name="Kalinowski J."/>
            <person name="Ruckert C."/>
        </authorList>
    </citation>
    <scope>NUCLEOTIDE SEQUENCE</scope>
    <source>
        <strain evidence="2">VKM Ac-1069</strain>
    </source>
</reference>
<keyword evidence="1" id="KW-1133">Transmembrane helix</keyword>
<dbReference type="Proteomes" id="UP001143463">
    <property type="component" value="Unassembled WGS sequence"/>
</dbReference>
<reference evidence="2" key="2">
    <citation type="submission" date="2023-01" db="EMBL/GenBank/DDBJ databases">
        <authorList>
            <person name="Sun Q."/>
            <person name="Evtushenko L."/>
        </authorList>
    </citation>
    <scope>NUCLEOTIDE SEQUENCE</scope>
    <source>
        <strain evidence="2">VKM Ac-1069</strain>
    </source>
</reference>
<sequence length="103" mass="10795">MAEPNGTRAGQDAPVSMTAARLFDLRTVLALLYGVYGIVLLIVGLVSTDQADIDKAGGWNINLWSGLVMIVVAALFALWVRLRPLKHAAVEGTAGDTAGPPGH</sequence>